<dbReference type="AlphaFoldDB" id="A0AAW9IQM9"/>
<keyword evidence="1" id="KW-0472">Membrane</keyword>
<feature type="transmembrane region" description="Helical" evidence="1">
    <location>
        <begin position="157"/>
        <end position="178"/>
    </location>
</feature>
<feature type="transmembrane region" description="Helical" evidence="1">
    <location>
        <begin position="47"/>
        <end position="72"/>
    </location>
</feature>
<organism evidence="2 3">
    <name type="scientific">Clostridium perfringens</name>
    <dbReference type="NCBI Taxonomy" id="1502"/>
    <lineage>
        <taxon>Bacteria</taxon>
        <taxon>Bacillati</taxon>
        <taxon>Bacillota</taxon>
        <taxon>Clostridia</taxon>
        <taxon>Eubacteriales</taxon>
        <taxon>Clostridiaceae</taxon>
        <taxon>Clostridium</taxon>
    </lineage>
</organism>
<protein>
    <submittedName>
        <fullName evidence="2">Uncharacterized protein</fullName>
    </submittedName>
</protein>
<feature type="transmembrane region" description="Helical" evidence="1">
    <location>
        <begin position="84"/>
        <end position="109"/>
    </location>
</feature>
<evidence type="ECO:0000313" key="2">
    <source>
        <dbReference type="EMBL" id="MDZ5008258.1"/>
    </source>
</evidence>
<reference evidence="2" key="1">
    <citation type="submission" date="2019-11" db="EMBL/GenBank/DDBJ databases">
        <title>Characterization of Clostridium perfringens isolates from swine manure treated agricultural soils.</title>
        <authorList>
            <person name="Wushke S.T."/>
        </authorList>
    </citation>
    <scope>NUCLEOTIDE SEQUENCE</scope>
    <source>
        <strain evidence="2">V2</strain>
    </source>
</reference>
<dbReference type="EMBL" id="WNVM01000002">
    <property type="protein sequence ID" value="MDZ5008258.1"/>
    <property type="molecule type" value="Genomic_DNA"/>
</dbReference>
<keyword evidence="1" id="KW-1133">Transmembrane helix</keyword>
<name>A0AAW9IQM9_CLOPF</name>
<dbReference type="Proteomes" id="UP001292368">
    <property type="component" value="Unassembled WGS sequence"/>
</dbReference>
<dbReference type="RefSeq" id="WP_272452948.1">
    <property type="nucleotide sequence ID" value="NZ_CATNZT010000001.1"/>
</dbReference>
<feature type="transmembrane region" description="Helical" evidence="1">
    <location>
        <begin position="190"/>
        <end position="209"/>
    </location>
</feature>
<keyword evidence="1" id="KW-0812">Transmembrane</keyword>
<evidence type="ECO:0000313" key="3">
    <source>
        <dbReference type="Proteomes" id="UP001292368"/>
    </source>
</evidence>
<gene>
    <name evidence="2" type="ORF">GNF77_04905</name>
</gene>
<feature type="transmembrane region" description="Helical" evidence="1">
    <location>
        <begin position="7"/>
        <end position="26"/>
    </location>
</feature>
<sequence length="271" mass="31747">MIEIIKFILYLIPIIFVAFNILDNILMESIKSKYSYIPGKFSKFGKVINFSKWTIIVISFIILPFDIIYFFSGKLSFSNGSENILINRIAFISTFLLVLNMVLTIWSYYKIKEMFIEKLEKGKNINGSDNKCTINLFGIKFNFEIDIRKIKLKLVNFNTVTSYVNVGVYTIVTTYFAWICRNELYKYRDGLLLFVYLLAISSIISIVSSSTNKIADEIRANNKEYIFIYGDNESIKTTLYLEYNDEYLLIKDGYEIFIPKSTIKRKVVRYK</sequence>
<proteinExistence type="predicted"/>
<comment type="caution">
    <text evidence="2">The sequence shown here is derived from an EMBL/GenBank/DDBJ whole genome shotgun (WGS) entry which is preliminary data.</text>
</comment>
<accession>A0AAW9IQM9</accession>
<evidence type="ECO:0000256" key="1">
    <source>
        <dbReference type="SAM" id="Phobius"/>
    </source>
</evidence>